<dbReference type="InterPro" id="IPR009467">
    <property type="entry name" value="Glycolipid-bd_prot_put"/>
</dbReference>
<name>A0A1G9ERU7_9ACTN</name>
<feature type="compositionally biased region" description="Low complexity" evidence="1">
    <location>
        <begin position="102"/>
        <end position="115"/>
    </location>
</feature>
<evidence type="ECO:0000256" key="1">
    <source>
        <dbReference type="SAM" id="MobiDB-lite"/>
    </source>
</evidence>
<dbReference type="EMBL" id="FNFF01000012">
    <property type="protein sequence ID" value="SDK78866.1"/>
    <property type="molecule type" value="Genomic_DNA"/>
</dbReference>
<dbReference type="RefSeq" id="WP_093614454.1">
    <property type="nucleotide sequence ID" value="NZ_FNFF01000012.1"/>
</dbReference>
<organism evidence="2 3">
    <name type="scientific">Streptomyces indicus</name>
    <dbReference type="NCBI Taxonomy" id="417292"/>
    <lineage>
        <taxon>Bacteria</taxon>
        <taxon>Bacillati</taxon>
        <taxon>Actinomycetota</taxon>
        <taxon>Actinomycetes</taxon>
        <taxon>Kitasatosporales</taxon>
        <taxon>Streptomycetaceae</taxon>
        <taxon>Streptomyces</taxon>
    </lineage>
</organism>
<proteinExistence type="predicted"/>
<feature type="compositionally biased region" description="Polar residues" evidence="1">
    <location>
        <begin position="90"/>
        <end position="99"/>
    </location>
</feature>
<dbReference type="AlphaFoldDB" id="A0A1G9ERU7"/>
<dbReference type="STRING" id="417292.SAMN05421806_11224"/>
<reference evidence="2 3" key="1">
    <citation type="submission" date="2016-10" db="EMBL/GenBank/DDBJ databases">
        <authorList>
            <person name="de Groot N.N."/>
        </authorList>
    </citation>
    <scope>NUCLEOTIDE SEQUENCE [LARGE SCALE GENOMIC DNA]</scope>
    <source>
        <strain evidence="2 3">CGMCC 4.5727</strain>
    </source>
</reference>
<dbReference type="Proteomes" id="UP000199155">
    <property type="component" value="Unassembled WGS sequence"/>
</dbReference>
<protein>
    <recommendedName>
        <fullName evidence="4">Glycolipid-binding</fullName>
    </recommendedName>
</protein>
<evidence type="ECO:0000313" key="3">
    <source>
        <dbReference type="Proteomes" id="UP000199155"/>
    </source>
</evidence>
<dbReference type="SUPFAM" id="SSF159275">
    <property type="entry name" value="PA1994-like"/>
    <property type="match status" value="2"/>
</dbReference>
<dbReference type="OrthoDB" id="7347529at2"/>
<evidence type="ECO:0000313" key="2">
    <source>
        <dbReference type="EMBL" id="SDK78866.1"/>
    </source>
</evidence>
<sequence length="240" mass="26702">MTDSRVQEQHRHRARTRVLTWQVTETGGFETAWVTETGPRAFTAHGRVFAALPYPYWLSYDLETGPDWITRRLTVTAETTDGTGHLEPQQHLSSQQHRGSYQHLGPQQHPGPQQHLESHRHLDLRRDEATGAWTANGAPLPWAGPDTLDCDLGLSPLTNAMPVLRHALHRTPGTRDFTMAWVSVPDLTVHASPQTYAYEGPGPAGTRVHFTSGAFESEVEFDASGFVTSYAGLAHRLTPR</sequence>
<accession>A0A1G9ERU7</accession>
<keyword evidence="3" id="KW-1185">Reference proteome</keyword>
<feature type="region of interest" description="Disordered" evidence="1">
    <location>
        <begin position="80"/>
        <end position="120"/>
    </location>
</feature>
<evidence type="ECO:0008006" key="4">
    <source>
        <dbReference type="Google" id="ProtNLM"/>
    </source>
</evidence>
<dbReference type="Pfam" id="PF06475">
    <property type="entry name" value="Glycolipid_bind"/>
    <property type="match status" value="2"/>
</dbReference>
<gene>
    <name evidence="2" type="ORF">SAMN05421806_11224</name>
</gene>